<keyword evidence="4" id="KW-0472">Membrane</keyword>
<dbReference type="HOGENOM" id="CLU_271202_0_0_1"/>
<dbReference type="PROSITE" id="PS50089">
    <property type="entry name" value="ZF_RING_2"/>
    <property type="match status" value="1"/>
</dbReference>
<evidence type="ECO:0000259" key="10">
    <source>
        <dbReference type="PROSITE" id="PS50089"/>
    </source>
</evidence>
<evidence type="ECO:0000256" key="3">
    <source>
        <dbReference type="ARBA" id="ARBA00022833"/>
    </source>
</evidence>
<feature type="compositionally biased region" description="Basic residues" evidence="8">
    <location>
        <begin position="440"/>
        <end position="452"/>
    </location>
</feature>
<accession>J3LMZ9</accession>
<feature type="domain" description="RING-type" evidence="10">
    <location>
        <begin position="599"/>
        <end position="641"/>
    </location>
</feature>
<feature type="compositionally biased region" description="Basic and acidic residues" evidence="8">
    <location>
        <begin position="347"/>
        <end position="358"/>
    </location>
</feature>
<dbReference type="InterPro" id="IPR011011">
    <property type="entry name" value="Znf_FYVE_PHD"/>
</dbReference>
<dbReference type="PROSITE" id="PS50016">
    <property type="entry name" value="ZF_PHD_2"/>
    <property type="match status" value="1"/>
</dbReference>
<feature type="region of interest" description="Disordered" evidence="8">
    <location>
        <begin position="567"/>
        <end position="588"/>
    </location>
</feature>
<feature type="compositionally biased region" description="Basic and acidic residues" evidence="8">
    <location>
        <begin position="279"/>
        <end position="289"/>
    </location>
</feature>
<dbReference type="SMART" id="SM00184">
    <property type="entry name" value="RING"/>
    <property type="match status" value="1"/>
</dbReference>
<keyword evidence="3" id="KW-0862">Zinc</keyword>
<dbReference type="Proteomes" id="UP000006038">
    <property type="component" value="Chromosome 3"/>
</dbReference>
<dbReference type="InterPro" id="IPR017907">
    <property type="entry name" value="Znf_RING_CS"/>
</dbReference>
<dbReference type="Pfam" id="PF13639">
    <property type="entry name" value="zf-RING_2"/>
    <property type="match status" value="1"/>
</dbReference>
<dbReference type="Gramene" id="OB03G24250.1">
    <property type="protein sequence ID" value="OB03G24250.1"/>
    <property type="gene ID" value="OB03G24250"/>
</dbReference>
<dbReference type="AlphaFoldDB" id="J3LMZ9"/>
<evidence type="ECO:0000256" key="2">
    <source>
        <dbReference type="ARBA" id="ARBA00022771"/>
    </source>
</evidence>
<evidence type="ECO:0000256" key="6">
    <source>
        <dbReference type="ARBA" id="ARBA00046271"/>
    </source>
</evidence>
<dbReference type="Pfam" id="PF00628">
    <property type="entry name" value="PHD"/>
    <property type="match status" value="1"/>
</dbReference>
<dbReference type="InterPro" id="IPR019787">
    <property type="entry name" value="Znf_PHD-finger"/>
</dbReference>
<feature type="region of interest" description="Disordered" evidence="8">
    <location>
        <begin position="829"/>
        <end position="848"/>
    </location>
</feature>
<evidence type="ECO:0000256" key="5">
    <source>
        <dbReference type="ARBA" id="ARBA00023140"/>
    </source>
</evidence>
<dbReference type="GO" id="GO:0008270">
    <property type="term" value="F:zinc ion binding"/>
    <property type="evidence" value="ECO:0007669"/>
    <property type="project" value="UniProtKB-KW"/>
</dbReference>
<reference evidence="11" key="2">
    <citation type="submission" date="2013-04" db="UniProtKB">
        <authorList>
            <consortium name="EnsemblPlants"/>
        </authorList>
    </citation>
    <scope>IDENTIFICATION</scope>
</reference>
<proteinExistence type="predicted"/>
<dbReference type="PANTHER" id="PTHR47177">
    <property type="entry name" value="F18C1.6 PROTEIN"/>
    <property type="match status" value="1"/>
</dbReference>
<dbReference type="PANTHER" id="PTHR47177:SF3">
    <property type="entry name" value="F18C1.6 PROTEIN"/>
    <property type="match status" value="1"/>
</dbReference>
<dbReference type="PROSITE" id="PS00518">
    <property type="entry name" value="ZF_RING_1"/>
    <property type="match status" value="1"/>
</dbReference>
<dbReference type="OMA" id="CHNASEH"/>
<evidence type="ECO:0000256" key="1">
    <source>
        <dbReference type="ARBA" id="ARBA00022723"/>
    </source>
</evidence>
<keyword evidence="12" id="KW-1185">Reference proteome</keyword>
<feature type="region of interest" description="Disordered" evidence="8">
    <location>
        <begin position="252"/>
        <end position="456"/>
    </location>
</feature>
<dbReference type="CDD" id="cd16574">
    <property type="entry name" value="RING-HC_Topors"/>
    <property type="match status" value="1"/>
</dbReference>
<dbReference type="InterPro" id="IPR001841">
    <property type="entry name" value="Znf_RING"/>
</dbReference>
<dbReference type="GO" id="GO:0005778">
    <property type="term" value="C:peroxisomal membrane"/>
    <property type="evidence" value="ECO:0007669"/>
    <property type="project" value="UniProtKB-SubCell"/>
</dbReference>
<evidence type="ECO:0000259" key="9">
    <source>
        <dbReference type="PROSITE" id="PS50016"/>
    </source>
</evidence>
<evidence type="ECO:0000256" key="7">
    <source>
        <dbReference type="PROSITE-ProRule" id="PRU00175"/>
    </source>
</evidence>
<sequence length="985" mass="110350">MIKSGSKKSTTSSFFVRLPAHSESRSLVFQPVHVQVYKHDFGTKFTKTRKPPQELLKISRYAARLALAAGPLPPAASARLKPFESSVGLSRKAFRLGKFVQNVNALRAHPHPSTPLVLLAYGGEGVYYFLEQFVWLAKAGLLPKHLLPRLQLLSAWAELLGYVGSITIKLEEIAKLESSVKMRLKEGCGEKSEAVRTLRGKLLLKRMSVVQDVADAVMALGDVTDGTCLDQKAAVLELIVELNKLLICAGEGGEGSDEEYEEDEEDEGDETPRPRQPVKGHEDGRKGKADPAVVRSRRRKYEDDDDYLDELEEDAGVDEYDEDLEDEEAPRSKRVKKCGGRSMKGKLPPERSNCRRYEEDMDFDPDMDEGEEEEEEEDMDFDPEVEEEEEDFEDEEEDELEASKGRVKNMVRRQAALNQRRGKKKSSSKVSSWKVDSVKARKTSVRRRQRKRSTTDHYEVDDFIVEDEVTANRQPKKKARIRRQTEVDPATPVFEAETWPTVDSDTTDFDFVTSDEEAAADKLTRVTKKGRKKRLFLSDSSSDSEFIVSDKEMGDLKESEPPEYVKVVPSSPRKISGTGAGECKGKEKKEPQEAGKATCGICLSEEQRVTVQGILDCCSHFFCFACIMQWSKVESRCPLCKRRFTTITTSSKEDTVLELTKSVIRVEERDQVYQPTEEEIRRWLDPYENVVCIECNQGGDDSLMLLCDICDSSAHTYCVGLGREVPEGNWYCGGCRLGGEGHPYHSPVNGNSMVFGATSPISTFEIQGIDLNVSPREISRRNHSVESQACTAGASTPSGRHANATNSRGRQLNDWIRNLLSAPRTTLRPDMHENGVQRSGYVPSTEPDHRNFCTPLESDISHNNGSVRQSQPNQNFHIMPEANTSETSFGRNAALSGRRQLFERFCMLLSGSSPTIRADLCHNASEHSGSMPRVEPNHMNFHAPPVVNSPQTLLDGIPNHGNGFSFTQAHSNLVDRNNFQETEGI</sequence>
<keyword evidence="2 7" id="KW-0863">Zinc-finger</keyword>
<feature type="compositionally biased region" description="Acidic residues" evidence="8">
    <location>
        <begin position="254"/>
        <end position="269"/>
    </location>
</feature>
<dbReference type="InterPro" id="IPR008733">
    <property type="entry name" value="PEX11"/>
</dbReference>
<dbReference type="SMART" id="SM00249">
    <property type="entry name" value="PHD"/>
    <property type="match status" value="1"/>
</dbReference>
<dbReference type="Gene3D" id="3.30.40.10">
    <property type="entry name" value="Zinc/RING finger domain, C3HC4 (zinc finger)"/>
    <property type="match status" value="2"/>
</dbReference>
<dbReference type="eggNOG" id="KOG4186">
    <property type="taxonomic scope" value="Eukaryota"/>
</dbReference>
<dbReference type="InterPro" id="IPR013083">
    <property type="entry name" value="Znf_RING/FYVE/PHD"/>
</dbReference>
<dbReference type="Pfam" id="PF05648">
    <property type="entry name" value="PEX11"/>
    <property type="match status" value="1"/>
</dbReference>
<dbReference type="STRING" id="4533.J3LMZ9"/>
<organism evidence="11">
    <name type="scientific">Oryza brachyantha</name>
    <name type="common">malo sina</name>
    <dbReference type="NCBI Taxonomy" id="4533"/>
    <lineage>
        <taxon>Eukaryota</taxon>
        <taxon>Viridiplantae</taxon>
        <taxon>Streptophyta</taxon>
        <taxon>Embryophyta</taxon>
        <taxon>Tracheophyta</taxon>
        <taxon>Spermatophyta</taxon>
        <taxon>Magnoliopsida</taxon>
        <taxon>Liliopsida</taxon>
        <taxon>Poales</taxon>
        <taxon>Poaceae</taxon>
        <taxon>BOP clade</taxon>
        <taxon>Oryzoideae</taxon>
        <taxon>Oryzeae</taxon>
        <taxon>Oryzinae</taxon>
        <taxon>Oryza</taxon>
    </lineage>
</organism>
<evidence type="ECO:0000256" key="8">
    <source>
        <dbReference type="SAM" id="MobiDB-lite"/>
    </source>
</evidence>
<evidence type="ECO:0000313" key="12">
    <source>
        <dbReference type="Proteomes" id="UP000006038"/>
    </source>
</evidence>
<dbReference type="SUPFAM" id="SSF57850">
    <property type="entry name" value="RING/U-box"/>
    <property type="match status" value="1"/>
</dbReference>
<feature type="compositionally biased region" description="Acidic residues" evidence="8">
    <location>
        <begin position="359"/>
        <end position="400"/>
    </location>
</feature>
<reference evidence="11" key="1">
    <citation type="journal article" date="2013" name="Nat. Commun.">
        <title>Whole-genome sequencing of Oryza brachyantha reveals mechanisms underlying Oryza genome evolution.</title>
        <authorList>
            <person name="Chen J."/>
            <person name="Huang Q."/>
            <person name="Gao D."/>
            <person name="Wang J."/>
            <person name="Lang Y."/>
            <person name="Liu T."/>
            <person name="Li B."/>
            <person name="Bai Z."/>
            <person name="Luis Goicoechea J."/>
            <person name="Liang C."/>
            <person name="Chen C."/>
            <person name="Zhang W."/>
            <person name="Sun S."/>
            <person name="Liao Y."/>
            <person name="Zhang X."/>
            <person name="Yang L."/>
            <person name="Song C."/>
            <person name="Wang M."/>
            <person name="Shi J."/>
            <person name="Liu G."/>
            <person name="Liu J."/>
            <person name="Zhou H."/>
            <person name="Zhou W."/>
            <person name="Yu Q."/>
            <person name="An N."/>
            <person name="Chen Y."/>
            <person name="Cai Q."/>
            <person name="Wang B."/>
            <person name="Liu B."/>
            <person name="Min J."/>
            <person name="Huang Y."/>
            <person name="Wu H."/>
            <person name="Li Z."/>
            <person name="Zhang Y."/>
            <person name="Yin Y."/>
            <person name="Song W."/>
            <person name="Jiang J."/>
            <person name="Jackson S.A."/>
            <person name="Wing R.A."/>
            <person name="Wang J."/>
            <person name="Chen M."/>
        </authorList>
    </citation>
    <scope>NUCLEOTIDE SEQUENCE [LARGE SCALE GENOMIC DNA]</scope>
    <source>
        <strain evidence="11">cv. IRGC 101232</strain>
    </source>
</reference>
<feature type="region of interest" description="Disordered" evidence="8">
    <location>
        <begin position="787"/>
        <end position="807"/>
    </location>
</feature>
<dbReference type="GO" id="GO:0016559">
    <property type="term" value="P:peroxisome fission"/>
    <property type="evidence" value="ECO:0007669"/>
    <property type="project" value="InterPro"/>
</dbReference>
<feature type="domain" description="PHD-type" evidence="9">
    <location>
        <begin position="689"/>
        <end position="738"/>
    </location>
</feature>
<feature type="region of interest" description="Disordered" evidence="8">
    <location>
        <begin position="471"/>
        <end position="499"/>
    </location>
</feature>
<evidence type="ECO:0008006" key="13">
    <source>
        <dbReference type="Google" id="ProtNLM"/>
    </source>
</evidence>
<protein>
    <recommendedName>
        <fullName evidence="13">PHD-type domain-containing protein</fullName>
    </recommendedName>
</protein>
<evidence type="ECO:0000313" key="11">
    <source>
        <dbReference type="EnsemblPlants" id="OB03G24250.1"/>
    </source>
</evidence>
<keyword evidence="5" id="KW-0576">Peroxisome</keyword>
<dbReference type="EnsemblPlants" id="OB03G24250.1">
    <property type="protein sequence ID" value="OB03G24250.1"/>
    <property type="gene ID" value="OB03G24250"/>
</dbReference>
<dbReference type="InterPro" id="IPR058746">
    <property type="entry name" value="Znf_RING-type_Topors"/>
</dbReference>
<evidence type="ECO:0000256" key="4">
    <source>
        <dbReference type="ARBA" id="ARBA00023136"/>
    </source>
</evidence>
<comment type="subcellular location">
    <subcellularLocation>
        <location evidence="6">Peroxisome membrane</location>
    </subcellularLocation>
</comment>
<name>J3LMZ9_ORYBR</name>
<feature type="compositionally biased region" description="Acidic residues" evidence="8">
    <location>
        <begin position="303"/>
        <end position="328"/>
    </location>
</feature>
<dbReference type="InterPro" id="IPR001965">
    <property type="entry name" value="Znf_PHD"/>
</dbReference>
<dbReference type="SUPFAM" id="SSF57903">
    <property type="entry name" value="FYVE/PHD zinc finger"/>
    <property type="match status" value="1"/>
</dbReference>
<dbReference type="eggNOG" id="KOG4430">
    <property type="taxonomic scope" value="Eukaryota"/>
</dbReference>
<keyword evidence="1" id="KW-0479">Metal-binding</keyword>